<dbReference type="AlphaFoldDB" id="A0A194XK40"/>
<gene>
    <name evidence="1" type="ORF">LY89DRAFT_472726</name>
</gene>
<reference evidence="1 2" key="1">
    <citation type="submission" date="2015-10" db="EMBL/GenBank/DDBJ databases">
        <title>Full genome of DAOMC 229536 Phialocephala scopiformis, a fungal endophyte of spruce producing the potent anti-insectan compound rugulosin.</title>
        <authorList>
            <consortium name="DOE Joint Genome Institute"/>
            <person name="Walker A.K."/>
            <person name="Frasz S.L."/>
            <person name="Seifert K.A."/>
            <person name="Miller J.D."/>
            <person name="Mondo S.J."/>
            <person name="Labutti K."/>
            <person name="Lipzen A."/>
            <person name="Dockter R."/>
            <person name="Kennedy M."/>
            <person name="Grigoriev I.V."/>
            <person name="Spatafora J.W."/>
        </authorList>
    </citation>
    <scope>NUCLEOTIDE SEQUENCE [LARGE SCALE GENOMIC DNA]</scope>
    <source>
        <strain evidence="1 2">CBS 120377</strain>
    </source>
</reference>
<dbReference type="InParanoid" id="A0A194XK40"/>
<dbReference type="GeneID" id="28817503"/>
<keyword evidence="2" id="KW-1185">Reference proteome</keyword>
<protein>
    <submittedName>
        <fullName evidence="1">Uncharacterized protein</fullName>
    </submittedName>
</protein>
<organism evidence="1 2">
    <name type="scientific">Mollisia scopiformis</name>
    <name type="common">Conifer needle endophyte fungus</name>
    <name type="synonym">Phialocephala scopiformis</name>
    <dbReference type="NCBI Taxonomy" id="149040"/>
    <lineage>
        <taxon>Eukaryota</taxon>
        <taxon>Fungi</taxon>
        <taxon>Dikarya</taxon>
        <taxon>Ascomycota</taxon>
        <taxon>Pezizomycotina</taxon>
        <taxon>Leotiomycetes</taxon>
        <taxon>Helotiales</taxon>
        <taxon>Mollisiaceae</taxon>
        <taxon>Mollisia</taxon>
    </lineage>
</organism>
<dbReference type="STRING" id="149040.A0A194XK40"/>
<name>A0A194XK40_MOLSC</name>
<dbReference type="EMBL" id="KQ947410">
    <property type="protein sequence ID" value="KUJ20157.1"/>
    <property type="molecule type" value="Genomic_DNA"/>
</dbReference>
<sequence length="224" mass="25364">MALSTPSKLIVAIDTGSTTFTVAYRWSGKTVTYLVNEWPGYVPQSRDMSGSAPPTILYFPHGREPPWQREVDMEEDTSEDFDLRRKVVNFKSGLDIKNGPSYEVLNATARYIGTSVENFAHTFTDLLLNYLFFDDQPFFCEYLQGGLKIEDITLVFAKPPGWAISTYDSFRLAALSLGFSNEQIKFISETEALMRAFFSTKVTESEISKLLQVCPFQKQEAVLI</sequence>
<dbReference type="OrthoDB" id="3491605at2759"/>
<evidence type="ECO:0000313" key="1">
    <source>
        <dbReference type="EMBL" id="KUJ20157.1"/>
    </source>
</evidence>
<evidence type="ECO:0000313" key="2">
    <source>
        <dbReference type="Proteomes" id="UP000070700"/>
    </source>
</evidence>
<dbReference type="Proteomes" id="UP000070700">
    <property type="component" value="Unassembled WGS sequence"/>
</dbReference>
<dbReference type="RefSeq" id="XP_018074512.1">
    <property type="nucleotide sequence ID" value="XM_018207777.1"/>
</dbReference>
<dbReference type="KEGG" id="psco:LY89DRAFT_472726"/>
<accession>A0A194XK40</accession>
<proteinExistence type="predicted"/>
<dbReference type="InterPro" id="IPR043129">
    <property type="entry name" value="ATPase_NBD"/>
</dbReference>
<dbReference type="SUPFAM" id="SSF53067">
    <property type="entry name" value="Actin-like ATPase domain"/>
    <property type="match status" value="1"/>
</dbReference>